<keyword evidence="2" id="KW-0812">Transmembrane</keyword>
<dbReference type="EMBL" id="CP095342">
    <property type="protein sequence ID" value="XAG60482.1"/>
    <property type="molecule type" value="Genomic_DNA"/>
</dbReference>
<dbReference type="AlphaFoldDB" id="A0AAU6TFU8"/>
<feature type="transmembrane region" description="Helical" evidence="2">
    <location>
        <begin position="122"/>
        <end position="140"/>
    </location>
</feature>
<feature type="region of interest" description="Disordered" evidence="1">
    <location>
        <begin position="262"/>
        <end position="283"/>
    </location>
</feature>
<keyword evidence="2" id="KW-1133">Transmembrane helix</keyword>
<evidence type="ECO:0000313" key="3">
    <source>
        <dbReference type="EMBL" id="XAG60482.1"/>
    </source>
</evidence>
<protein>
    <submittedName>
        <fullName evidence="3">Uncharacterized protein</fullName>
    </submittedName>
</protein>
<organism evidence="3">
    <name type="scientific">bacterium 19MO02SH05</name>
    <dbReference type="NCBI Taxonomy" id="2920696"/>
    <lineage>
        <taxon>Bacteria</taxon>
    </lineage>
</organism>
<keyword evidence="2" id="KW-0472">Membrane</keyword>
<gene>
    <name evidence="3" type="ORF">MRL64_09070</name>
</gene>
<name>A0AAU6TFU8_UNCXX</name>
<accession>A0AAU6TFU8</accession>
<feature type="region of interest" description="Disordered" evidence="1">
    <location>
        <begin position="295"/>
        <end position="316"/>
    </location>
</feature>
<evidence type="ECO:0000256" key="2">
    <source>
        <dbReference type="SAM" id="Phobius"/>
    </source>
</evidence>
<evidence type="ECO:0000256" key="1">
    <source>
        <dbReference type="SAM" id="MobiDB-lite"/>
    </source>
</evidence>
<sequence length="316" mass="36214">MAYNSEQLTLQPPKEAQGFLRRVLTKGQVFPFTKANETIALSLAGEITPSYHQGIEKEAGKSSYWNEERLNSETFSNWTQLYLFIVGLAKMSLVVILPLAYFLIFIGLIFGSGGWSARSETFYGLTLYITFPFLLIYGHFKLVSAGHLFLAPFLKSKRVYSLNRQTGMVTLFKKGNKERFSHPFIEFDCVLMSAPSPQGHLNYNLMLVHRYHNYSVGVPIGNLIGSNETVAEYYRLWNMIQRYMDISQPMPDILVLEPARERDPTTAAYDKQTGRNPRYWRDMSDEEYQQTLKQIAEQQKKQPDSGPTLNIFAPSV</sequence>
<reference evidence="3" key="1">
    <citation type="submission" date="2022-03" db="EMBL/GenBank/DDBJ databases">
        <title>Sea Food Isolates.</title>
        <authorList>
            <person name="Li c."/>
        </authorList>
    </citation>
    <scope>NUCLEOTIDE SEQUENCE</scope>
    <source>
        <strain evidence="3">19MO02SH05</strain>
    </source>
</reference>
<feature type="transmembrane region" description="Helical" evidence="2">
    <location>
        <begin position="81"/>
        <end position="110"/>
    </location>
</feature>
<proteinExistence type="predicted"/>